<dbReference type="GO" id="GO:0016020">
    <property type="term" value="C:membrane"/>
    <property type="evidence" value="ECO:0007669"/>
    <property type="project" value="UniProtKB-UniRule"/>
</dbReference>
<keyword evidence="2" id="KW-0175">Coiled coil</keyword>
<dbReference type="SUPFAM" id="SSF103088">
    <property type="entry name" value="OmpA-like"/>
    <property type="match status" value="1"/>
</dbReference>
<dbReference type="PANTHER" id="PTHR30329:SF21">
    <property type="entry name" value="LIPOPROTEIN YIAD-RELATED"/>
    <property type="match status" value="1"/>
</dbReference>
<dbReference type="Pfam" id="PF00691">
    <property type="entry name" value="OmpA"/>
    <property type="match status" value="1"/>
</dbReference>
<dbReference type="PROSITE" id="PS51123">
    <property type="entry name" value="OMPA_2"/>
    <property type="match status" value="1"/>
</dbReference>
<keyword evidence="1" id="KW-0472">Membrane</keyword>
<evidence type="ECO:0000259" key="4">
    <source>
        <dbReference type="PROSITE" id="PS51123"/>
    </source>
</evidence>
<protein>
    <recommendedName>
        <fullName evidence="4">OmpA-like domain-containing protein</fullName>
    </recommendedName>
</protein>
<gene>
    <name evidence="5" type="ORF">COB20_11385</name>
</gene>
<dbReference type="EMBL" id="NVUL01000062">
    <property type="protein sequence ID" value="PCI76090.1"/>
    <property type="molecule type" value="Genomic_DNA"/>
</dbReference>
<dbReference type="Proteomes" id="UP000218767">
    <property type="component" value="Unassembled WGS sequence"/>
</dbReference>
<feature type="chain" id="PRO_5012720633" description="OmpA-like domain-containing protein" evidence="3">
    <location>
        <begin position="20"/>
        <end position="257"/>
    </location>
</feature>
<evidence type="ECO:0000256" key="2">
    <source>
        <dbReference type="SAM" id="Coils"/>
    </source>
</evidence>
<feature type="signal peptide" evidence="3">
    <location>
        <begin position="1"/>
        <end position="19"/>
    </location>
</feature>
<reference evidence="6" key="1">
    <citation type="submission" date="2017-08" db="EMBL/GenBank/DDBJ databases">
        <title>A dynamic microbial community with high functional redundancy inhabits the cold, oxic subseafloor aquifer.</title>
        <authorList>
            <person name="Tully B.J."/>
            <person name="Wheat C.G."/>
            <person name="Glazer B.T."/>
            <person name="Huber J.A."/>
        </authorList>
    </citation>
    <scope>NUCLEOTIDE SEQUENCE [LARGE SCALE GENOMIC DNA]</scope>
</reference>
<dbReference type="PANTHER" id="PTHR30329">
    <property type="entry name" value="STATOR ELEMENT OF FLAGELLAR MOTOR COMPLEX"/>
    <property type="match status" value="1"/>
</dbReference>
<dbReference type="InterPro" id="IPR006665">
    <property type="entry name" value="OmpA-like"/>
</dbReference>
<name>A0A2A4X0M5_9GAMM</name>
<evidence type="ECO:0000256" key="3">
    <source>
        <dbReference type="SAM" id="SignalP"/>
    </source>
</evidence>
<dbReference type="Gene3D" id="3.30.1330.60">
    <property type="entry name" value="OmpA-like domain"/>
    <property type="match status" value="1"/>
</dbReference>
<evidence type="ECO:0000256" key="1">
    <source>
        <dbReference type="PROSITE-ProRule" id="PRU00473"/>
    </source>
</evidence>
<accession>A0A2A4X0M5</accession>
<comment type="caution">
    <text evidence="5">The sequence shown here is derived from an EMBL/GenBank/DDBJ whole genome shotgun (WGS) entry which is preliminary data.</text>
</comment>
<feature type="domain" description="OmpA-like" evidence="4">
    <location>
        <begin position="129"/>
        <end position="246"/>
    </location>
</feature>
<evidence type="ECO:0000313" key="5">
    <source>
        <dbReference type="EMBL" id="PCI76090.1"/>
    </source>
</evidence>
<dbReference type="CDD" id="cd07185">
    <property type="entry name" value="OmpA_C-like"/>
    <property type="match status" value="1"/>
</dbReference>
<sequence length="257" mass="28017">MIKQISLALIFTLASAAAAADSQRADYQNQPSKEETTGALSGAILGGLAGGPPGLIVGAAFGALFGEGWRAKSEVSELQANLYESQLRLAALQEESQAMQARHQLAEQRLEELSLNRARIYPANIQLPIAPCCDNTILSLNFRSGSSAIETHYEEQLASLIKVAKQMPTASVEITGYADRNGNPELNLRLSRERSNSVKQFFNSRGIQNSSIKTIAHGETKPLHATQNFESDFFDRRVIIRLRDNSASMLTQNPDGE</sequence>
<dbReference type="InterPro" id="IPR036737">
    <property type="entry name" value="OmpA-like_sf"/>
</dbReference>
<dbReference type="InterPro" id="IPR050330">
    <property type="entry name" value="Bact_OuterMem_StrucFunc"/>
</dbReference>
<dbReference type="NCBIfam" id="TIGR03789">
    <property type="entry name" value="pdsO"/>
    <property type="match status" value="1"/>
</dbReference>
<organism evidence="5 6">
    <name type="scientific">SAR86 cluster bacterium</name>
    <dbReference type="NCBI Taxonomy" id="2030880"/>
    <lineage>
        <taxon>Bacteria</taxon>
        <taxon>Pseudomonadati</taxon>
        <taxon>Pseudomonadota</taxon>
        <taxon>Gammaproteobacteria</taxon>
        <taxon>SAR86 cluster</taxon>
    </lineage>
</organism>
<feature type="coiled-coil region" evidence="2">
    <location>
        <begin position="75"/>
        <end position="116"/>
    </location>
</feature>
<evidence type="ECO:0000313" key="6">
    <source>
        <dbReference type="Proteomes" id="UP000218767"/>
    </source>
</evidence>
<dbReference type="InterPro" id="IPR022511">
    <property type="entry name" value="PdsO"/>
</dbReference>
<proteinExistence type="predicted"/>
<dbReference type="AlphaFoldDB" id="A0A2A4X0M5"/>
<keyword evidence="3" id="KW-0732">Signal</keyword>